<accession>A0ABM7YUP2</accession>
<organism evidence="2 3">
    <name type="scientific">Nostoc cf. commune SO-36</name>
    <dbReference type="NCBI Taxonomy" id="449208"/>
    <lineage>
        <taxon>Bacteria</taxon>
        <taxon>Bacillati</taxon>
        <taxon>Cyanobacteriota</taxon>
        <taxon>Cyanophyceae</taxon>
        <taxon>Nostocales</taxon>
        <taxon>Nostocaceae</taxon>
        <taxon>Nostoc</taxon>
    </lineage>
</organism>
<sequence length="430" mass="49199">MSQDLLNSFQEAYSNLELFPLMERNEMERFRVEYGDDLIADLNQLVEDSPNGDGKIVFTGHRGCGKSTLLAEFSRQIQDKYFVVLFSIADKIEMSAVNHINILFAIAVNLMTEAEARRVDIPQSTKEALYKWFATRTRTEESNLQAEVSIGFDLLKLISSKLKADASVRDEIKQEFERKLSDLVARINEIAALIQAATKQNVLVIIDDLDKLDLGRVNEIYRDNIKALCQPNFQIIYTIPIAVLRETFISTIIATETNDQVVAMPVLKIFDKGKNRFLNAQPRPEATKILGEVLQKRIPSELIAAETAEKIVIYSGGVLRELIRISKECCRICLRTIRRNPSAKVIIDDKIFLQAINKIRNDFSIRLGKTDIDILQSVYEQFMPNDPKQPEFLDLLHGLYVLEYRTDETWYDVHPIIIESLRRQGAINVK</sequence>
<dbReference type="InterPro" id="IPR027417">
    <property type="entry name" value="P-loop_NTPase"/>
</dbReference>
<dbReference type="CDD" id="cd01983">
    <property type="entry name" value="SIMIBI"/>
    <property type="match status" value="1"/>
</dbReference>
<dbReference type="Pfam" id="PF13191">
    <property type="entry name" value="AAA_16"/>
    <property type="match status" value="1"/>
</dbReference>
<dbReference type="SMART" id="SM00382">
    <property type="entry name" value="AAA"/>
    <property type="match status" value="1"/>
</dbReference>
<gene>
    <name evidence="2" type="ORF">ANSO36C_01420</name>
</gene>
<reference evidence="2" key="1">
    <citation type="submission" date="2022-04" db="EMBL/GenBank/DDBJ databases">
        <title>Complete genome sequence of a cyanobacterium, Nostoc sp. SO-36, isolated in Antarctica.</title>
        <authorList>
            <person name="Kanesaki Y."/>
            <person name="Effendi D."/>
            <person name="Sakamoto T."/>
            <person name="Ohtani S."/>
            <person name="Awai K."/>
        </authorList>
    </citation>
    <scope>NUCLEOTIDE SEQUENCE</scope>
    <source>
        <strain evidence="2">SO-36</strain>
    </source>
</reference>
<dbReference type="Proteomes" id="UP001055453">
    <property type="component" value="Chromosome"/>
</dbReference>
<evidence type="ECO:0000259" key="1">
    <source>
        <dbReference type="SMART" id="SM00382"/>
    </source>
</evidence>
<dbReference type="InterPro" id="IPR003593">
    <property type="entry name" value="AAA+_ATPase"/>
</dbReference>
<dbReference type="Gene3D" id="3.40.50.300">
    <property type="entry name" value="P-loop containing nucleotide triphosphate hydrolases"/>
    <property type="match status" value="1"/>
</dbReference>
<evidence type="ECO:0000313" key="3">
    <source>
        <dbReference type="Proteomes" id="UP001055453"/>
    </source>
</evidence>
<dbReference type="RefSeq" id="WP_251957947.1">
    <property type="nucleotide sequence ID" value="NZ_AP025732.1"/>
</dbReference>
<keyword evidence="3" id="KW-1185">Reference proteome</keyword>
<dbReference type="SUPFAM" id="SSF52540">
    <property type="entry name" value="P-loop containing nucleoside triphosphate hydrolases"/>
    <property type="match status" value="1"/>
</dbReference>
<proteinExistence type="predicted"/>
<protein>
    <recommendedName>
        <fullName evidence="1">AAA+ ATPase domain-containing protein</fullName>
    </recommendedName>
</protein>
<dbReference type="EMBL" id="AP025732">
    <property type="protein sequence ID" value="BDI14340.1"/>
    <property type="molecule type" value="Genomic_DNA"/>
</dbReference>
<dbReference type="InterPro" id="IPR041664">
    <property type="entry name" value="AAA_16"/>
</dbReference>
<name>A0ABM7YUP2_NOSCO</name>
<feature type="domain" description="AAA+ ATPase" evidence="1">
    <location>
        <begin position="52"/>
        <end position="338"/>
    </location>
</feature>
<evidence type="ECO:0000313" key="2">
    <source>
        <dbReference type="EMBL" id="BDI14340.1"/>
    </source>
</evidence>